<dbReference type="EMBL" id="JACXVP010000011">
    <property type="protein sequence ID" value="KAG5574705.1"/>
    <property type="molecule type" value="Genomic_DNA"/>
</dbReference>
<proteinExistence type="predicted"/>
<protein>
    <submittedName>
        <fullName evidence="2">Uncharacterized protein</fullName>
    </submittedName>
</protein>
<keyword evidence="1" id="KW-0472">Membrane</keyword>
<evidence type="ECO:0000256" key="1">
    <source>
        <dbReference type="SAM" id="Phobius"/>
    </source>
</evidence>
<keyword evidence="3" id="KW-1185">Reference proteome</keyword>
<keyword evidence="1" id="KW-0812">Transmembrane</keyword>
<evidence type="ECO:0000313" key="2">
    <source>
        <dbReference type="EMBL" id="KAG5574705.1"/>
    </source>
</evidence>
<dbReference type="Proteomes" id="UP000824120">
    <property type="component" value="Chromosome 11"/>
</dbReference>
<comment type="caution">
    <text evidence="2">The sequence shown here is derived from an EMBL/GenBank/DDBJ whole genome shotgun (WGS) entry which is preliminary data.</text>
</comment>
<sequence length="64" mass="7531">MTWRPIPEQHRGSYTEAVAWAWLVGSPPFIGASVVPWRVEARSRMATLLHHIRPRMQNRRRIRG</sequence>
<organism evidence="2 3">
    <name type="scientific">Solanum commersonii</name>
    <name type="common">Commerson's wild potato</name>
    <name type="synonym">Commerson's nightshade</name>
    <dbReference type="NCBI Taxonomy" id="4109"/>
    <lineage>
        <taxon>Eukaryota</taxon>
        <taxon>Viridiplantae</taxon>
        <taxon>Streptophyta</taxon>
        <taxon>Embryophyta</taxon>
        <taxon>Tracheophyta</taxon>
        <taxon>Spermatophyta</taxon>
        <taxon>Magnoliopsida</taxon>
        <taxon>eudicotyledons</taxon>
        <taxon>Gunneridae</taxon>
        <taxon>Pentapetalae</taxon>
        <taxon>asterids</taxon>
        <taxon>lamiids</taxon>
        <taxon>Solanales</taxon>
        <taxon>Solanaceae</taxon>
        <taxon>Solanoideae</taxon>
        <taxon>Solaneae</taxon>
        <taxon>Solanum</taxon>
    </lineage>
</organism>
<evidence type="ECO:0000313" key="3">
    <source>
        <dbReference type="Proteomes" id="UP000824120"/>
    </source>
</evidence>
<dbReference type="AlphaFoldDB" id="A0A9J5WG00"/>
<accession>A0A9J5WG00</accession>
<gene>
    <name evidence="2" type="ORF">H5410_054839</name>
</gene>
<feature type="transmembrane region" description="Helical" evidence="1">
    <location>
        <begin position="20"/>
        <end position="39"/>
    </location>
</feature>
<name>A0A9J5WG00_SOLCO</name>
<reference evidence="2 3" key="1">
    <citation type="submission" date="2020-09" db="EMBL/GenBank/DDBJ databases">
        <title>De no assembly of potato wild relative species, Solanum commersonii.</title>
        <authorList>
            <person name="Cho K."/>
        </authorList>
    </citation>
    <scope>NUCLEOTIDE SEQUENCE [LARGE SCALE GENOMIC DNA]</scope>
    <source>
        <strain evidence="2">LZ3.2</strain>
        <tissue evidence="2">Leaf</tissue>
    </source>
</reference>
<keyword evidence="1" id="KW-1133">Transmembrane helix</keyword>